<reference evidence="2" key="1">
    <citation type="journal article" date="2021" name="bioRxiv">
        <title>Whole Genome Assembly and Annotation of Northern Wild Rice, Zizania palustris L., Supports a Whole Genome Duplication in the Zizania Genus.</title>
        <authorList>
            <person name="Haas M."/>
            <person name="Kono T."/>
            <person name="Macchietto M."/>
            <person name="Millas R."/>
            <person name="McGilp L."/>
            <person name="Shao M."/>
            <person name="Duquette J."/>
            <person name="Hirsch C.N."/>
            <person name="Kimball J."/>
        </authorList>
    </citation>
    <scope>NUCLEOTIDE SEQUENCE</scope>
    <source>
        <tissue evidence="2">Fresh leaf tissue</tissue>
    </source>
</reference>
<reference evidence="2" key="2">
    <citation type="submission" date="2021-02" db="EMBL/GenBank/DDBJ databases">
        <authorList>
            <person name="Kimball J.A."/>
            <person name="Haas M.W."/>
            <person name="Macchietto M."/>
            <person name="Kono T."/>
            <person name="Duquette J."/>
            <person name="Shao M."/>
        </authorList>
    </citation>
    <scope>NUCLEOTIDE SEQUENCE</scope>
    <source>
        <tissue evidence="2">Fresh leaf tissue</tissue>
    </source>
</reference>
<organism evidence="2 3">
    <name type="scientific">Zizania palustris</name>
    <name type="common">Northern wild rice</name>
    <dbReference type="NCBI Taxonomy" id="103762"/>
    <lineage>
        <taxon>Eukaryota</taxon>
        <taxon>Viridiplantae</taxon>
        <taxon>Streptophyta</taxon>
        <taxon>Embryophyta</taxon>
        <taxon>Tracheophyta</taxon>
        <taxon>Spermatophyta</taxon>
        <taxon>Magnoliopsida</taxon>
        <taxon>Liliopsida</taxon>
        <taxon>Poales</taxon>
        <taxon>Poaceae</taxon>
        <taxon>BOP clade</taxon>
        <taxon>Oryzoideae</taxon>
        <taxon>Oryzeae</taxon>
        <taxon>Zizaniinae</taxon>
        <taxon>Zizania</taxon>
    </lineage>
</organism>
<keyword evidence="3" id="KW-1185">Reference proteome</keyword>
<sequence length="95" mass="10005">MDCWMAANLPRLAVHSLSMASKARVTNPPAAPATALARPQISPPVAERVGNGLDPRRGSGHGARDLERGKPGRRAETATTLSSSSAWPRGAPWRA</sequence>
<evidence type="ECO:0000313" key="3">
    <source>
        <dbReference type="Proteomes" id="UP000729402"/>
    </source>
</evidence>
<proteinExistence type="predicted"/>
<evidence type="ECO:0000313" key="2">
    <source>
        <dbReference type="EMBL" id="KAG8071807.1"/>
    </source>
</evidence>
<name>A0A8J5VI09_ZIZPA</name>
<comment type="caution">
    <text evidence="2">The sequence shown here is derived from an EMBL/GenBank/DDBJ whole genome shotgun (WGS) entry which is preliminary data.</text>
</comment>
<dbReference type="AlphaFoldDB" id="A0A8J5VI09"/>
<protein>
    <submittedName>
        <fullName evidence="2">Uncharacterized protein</fullName>
    </submittedName>
</protein>
<accession>A0A8J5VI09</accession>
<feature type="compositionally biased region" description="Basic and acidic residues" evidence="1">
    <location>
        <begin position="54"/>
        <end position="76"/>
    </location>
</feature>
<gene>
    <name evidence="2" type="ORF">GUJ93_ZPchr0006g42347</name>
</gene>
<feature type="compositionally biased region" description="Low complexity" evidence="1">
    <location>
        <begin position="77"/>
        <end position="86"/>
    </location>
</feature>
<feature type="region of interest" description="Disordered" evidence="1">
    <location>
        <begin position="27"/>
        <end position="95"/>
    </location>
</feature>
<dbReference type="EMBL" id="JAAALK010000283">
    <property type="protein sequence ID" value="KAG8071807.1"/>
    <property type="molecule type" value="Genomic_DNA"/>
</dbReference>
<evidence type="ECO:0000256" key="1">
    <source>
        <dbReference type="SAM" id="MobiDB-lite"/>
    </source>
</evidence>
<dbReference type="Proteomes" id="UP000729402">
    <property type="component" value="Unassembled WGS sequence"/>
</dbReference>